<keyword evidence="2" id="KW-1185">Reference proteome</keyword>
<reference evidence="1 2" key="1">
    <citation type="submission" date="2020-08" db="EMBL/GenBank/DDBJ databases">
        <title>A Genomic Blueprint of the Chicken Gut Microbiome.</title>
        <authorList>
            <person name="Gilroy R."/>
            <person name="Ravi A."/>
            <person name="Getino M."/>
            <person name="Pursley I."/>
            <person name="Horton D.L."/>
            <person name="Alikhan N.-F."/>
            <person name="Baker D."/>
            <person name="Gharbi K."/>
            <person name="Hall N."/>
            <person name="Watson M."/>
            <person name="Adriaenssens E.M."/>
            <person name="Foster-Nyarko E."/>
            <person name="Jarju S."/>
            <person name="Secka A."/>
            <person name="Antonio M."/>
            <person name="Oren A."/>
            <person name="Chaudhuri R."/>
            <person name="La Ragione R.M."/>
            <person name="Hildebrand F."/>
            <person name="Pallen M.J."/>
        </authorList>
    </citation>
    <scope>NUCLEOTIDE SEQUENCE [LARGE SCALE GENOMIC DNA]</scope>
    <source>
        <strain evidence="1 2">Sa3CUA2</strain>
    </source>
</reference>
<gene>
    <name evidence="1" type="ORF">H9657_05000</name>
</gene>
<dbReference type="CDD" id="cd00085">
    <property type="entry name" value="HNHc"/>
    <property type="match status" value="1"/>
</dbReference>
<dbReference type="InterPro" id="IPR003615">
    <property type="entry name" value="HNH_nuc"/>
</dbReference>
<organism evidence="1 2">
    <name type="scientific">Cellulomonas avistercoris</name>
    <dbReference type="NCBI Taxonomy" id="2762242"/>
    <lineage>
        <taxon>Bacteria</taxon>
        <taxon>Bacillati</taxon>
        <taxon>Actinomycetota</taxon>
        <taxon>Actinomycetes</taxon>
        <taxon>Micrococcales</taxon>
        <taxon>Cellulomonadaceae</taxon>
        <taxon>Cellulomonas</taxon>
    </lineage>
</organism>
<comment type="caution">
    <text evidence="1">The sequence shown here is derived from an EMBL/GenBank/DDBJ whole genome shotgun (WGS) entry which is preliminary data.</text>
</comment>
<dbReference type="Proteomes" id="UP000604241">
    <property type="component" value="Unassembled WGS sequence"/>
</dbReference>
<evidence type="ECO:0000313" key="2">
    <source>
        <dbReference type="Proteomes" id="UP000604241"/>
    </source>
</evidence>
<dbReference type="EMBL" id="JACSQV010000003">
    <property type="protein sequence ID" value="MBD7917638.1"/>
    <property type="molecule type" value="Genomic_DNA"/>
</dbReference>
<evidence type="ECO:0000313" key="1">
    <source>
        <dbReference type="EMBL" id="MBD7917638.1"/>
    </source>
</evidence>
<sequence>MPIYHYDHMVEYSSRLAHEESNITLLCPAHHDAKSRDRLPLAKVAQANAKPHNQGAMLTGVYPLTTFYGEEFAFYLGSNHVKTRVHQGYSEGAALSVDGGPVLAARLRDNEIVVRAAIRDRDNRPVLLIRDNELRHAADGWDVTFEANRLKMWSGSRGIGMEIVFEEGALRVTRGEIFANGLLFSIRKGELIGPGASFSDCSFNSCGVSAGVSERPASALLRLGDGPRFAYEPVPSSFLR</sequence>
<name>A0ABR8QB18_9CELL</name>
<accession>A0ABR8QB18</accession>
<protein>
    <submittedName>
        <fullName evidence="1">Uncharacterized protein</fullName>
    </submittedName>
</protein>
<proteinExistence type="predicted"/>